<dbReference type="PANTHER" id="PTHR45586">
    <property type="entry name" value="TPR REPEAT-CONTAINING PROTEIN PA4667"/>
    <property type="match status" value="1"/>
</dbReference>
<gene>
    <name evidence="4" type="ORF">Thiowin_03684</name>
</gene>
<keyword evidence="4" id="KW-0449">Lipoprotein</keyword>
<evidence type="ECO:0000256" key="3">
    <source>
        <dbReference type="SAM" id="MobiDB-lite"/>
    </source>
</evidence>
<evidence type="ECO:0000256" key="1">
    <source>
        <dbReference type="ARBA" id="ARBA00022737"/>
    </source>
</evidence>
<protein>
    <submittedName>
        <fullName evidence="4">PEP-CTERM system TPR-repeat lipoprotein</fullName>
    </submittedName>
</protein>
<accession>A0ABZ0SDF3</accession>
<feature type="region of interest" description="Disordered" evidence="3">
    <location>
        <begin position="1"/>
        <end position="23"/>
    </location>
</feature>
<keyword evidence="2" id="KW-0802">TPR repeat</keyword>
<evidence type="ECO:0000313" key="5">
    <source>
        <dbReference type="Proteomes" id="UP001432180"/>
    </source>
</evidence>
<feature type="compositionally biased region" description="Basic residues" evidence="3">
    <location>
        <begin position="1"/>
        <end position="14"/>
    </location>
</feature>
<dbReference type="Gene3D" id="1.25.40.10">
    <property type="entry name" value="Tetratricopeptide repeat domain"/>
    <property type="match status" value="2"/>
</dbReference>
<reference evidence="4 5" key="1">
    <citation type="journal article" date="2023" name="Microorganisms">
        <title>Thiorhodovibrio frisius and Trv. litoralis spp. nov., Two Novel Members from a Clade of Fastidious Purple Sulfur Bacteria That Exhibit Unique Red-Shifted Light-Harvesting Capabilities.</title>
        <authorList>
            <person name="Methner A."/>
            <person name="Kuzyk S.B."/>
            <person name="Petersen J."/>
            <person name="Bauer S."/>
            <person name="Brinkmann H."/>
            <person name="Sichau K."/>
            <person name="Wanner G."/>
            <person name="Wolf J."/>
            <person name="Neumann-Schaal M."/>
            <person name="Henke P."/>
            <person name="Tank M."/>
            <person name="Sproer C."/>
            <person name="Bunk B."/>
            <person name="Overmann J."/>
        </authorList>
    </citation>
    <scope>NUCLEOTIDE SEQUENCE [LARGE SCALE GENOMIC DNA]</scope>
    <source>
        <strain evidence="4 5">DSM 6702</strain>
    </source>
</reference>
<keyword evidence="1" id="KW-0677">Repeat</keyword>
<dbReference type="PANTHER" id="PTHR45586:SF1">
    <property type="entry name" value="LIPOPOLYSACCHARIDE ASSEMBLY PROTEIN B"/>
    <property type="match status" value="1"/>
</dbReference>
<sequence length="657" mass="72750">MAKKSTKTKARTKQSPKPNPAQIEAVERLLRNKQYQEAEARARGLLERFPDYGGLYRLLIDILEQKNDHYGAGAAAWLWARNRPNSAPAQGALLQSAARLGLVHLMLSTAERLRALGAEVPGLPQPDPALLEEMRTMPDGRIATAEDMFAFDTGRLLMGARDFPNAIAVLQGVEIASARNNLGATLFHVQRIEDALQAFSAGWQADADNLFALGWLIRLRCYLGDEDGARGLVTPLAAATARRTDDLLMQLDALLFMGEDAAALAAFERASKQSWFSDKEGAPDAMARVRHFAACASARRGNLKQARQYWKEALATSDSLLVARDNLAAISGWNNAPAFPVMFDMSHSFPVNWLEQLKLGTQSITPQALQDRLAELTASPAYLERICRAGDVGMRGLAVLLLRAQATRGNSDAAKRLKAFIALPIGTDEDRMEILNVLRQHQFLAKNETVDIWLKGRLQSIVLTAYEIHREVEPPELPPHLQALLDESIDKNANGDIAGAQACLRQILEQTPDNRTTLGNLGQLLIHQGEREAGEAMLRRVIALYPDYLHPRCNLAKVLIRDNRLDEAQDLLGDLHKRERFHIQDYFLLIGTTAALTAARGDPVAAKQMVDQLEPMVETEEDAAYLNDVNSMVIAHLPDQAINKMVEQVGKLFKRKK</sequence>
<dbReference type="InterPro" id="IPR011990">
    <property type="entry name" value="TPR-like_helical_dom_sf"/>
</dbReference>
<dbReference type="InterPro" id="IPR051012">
    <property type="entry name" value="CellSynth/LPSAsmb/PSIAsmb"/>
</dbReference>
<dbReference type="InterPro" id="IPR019734">
    <property type="entry name" value="TPR_rpt"/>
</dbReference>
<dbReference type="Pfam" id="PF14559">
    <property type="entry name" value="TPR_19"/>
    <property type="match status" value="1"/>
</dbReference>
<evidence type="ECO:0000256" key="2">
    <source>
        <dbReference type="ARBA" id="ARBA00022803"/>
    </source>
</evidence>
<keyword evidence="5" id="KW-1185">Reference proteome</keyword>
<dbReference type="EMBL" id="CP121472">
    <property type="protein sequence ID" value="WPL18604.1"/>
    <property type="molecule type" value="Genomic_DNA"/>
</dbReference>
<name>A0ABZ0SDF3_9GAMM</name>
<organism evidence="4 5">
    <name type="scientific">Thiorhodovibrio winogradskyi</name>
    <dbReference type="NCBI Taxonomy" id="77007"/>
    <lineage>
        <taxon>Bacteria</taxon>
        <taxon>Pseudomonadati</taxon>
        <taxon>Pseudomonadota</taxon>
        <taxon>Gammaproteobacteria</taxon>
        <taxon>Chromatiales</taxon>
        <taxon>Chromatiaceae</taxon>
        <taxon>Thiorhodovibrio</taxon>
    </lineage>
</organism>
<dbReference type="Proteomes" id="UP001432180">
    <property type="component" value="Chromosome"/>
</dbReference>
<dbReference type="SMART" id="SM00028">
    <property type="entry name" value="TPR"/>
    <property type="match status" value="3"/>
</dbReference>
<proteinExistence type="predicted"/>
<dbReference type="SUPFAM" id="SSF48452">
    <property type="entry name" value="TPR-like"/>
    <property type="match status" value="1"/>
</dbReference>
<dbReference type="RefSeq" id="WP_328984355.1">
    <property type="nucleotide sequence ID" value="NZ_CP121472.1"/>
</dbReference>
<evidence type="ECO:0000313" key="4">
    <source>
        <dbReference type="EMBL" id="WPL18604.1"/>
    </source>
</evidence>